<keyword evidence="2" id="KW-1185">Reference proteome</keyword>
<dbReference type="AlphaFoldDB" id="A0A1Z5JTE4"/>
<evidence type="ECO:0000313" key="2">
    <source>
        <dbReference type="Proteomes" id="UP000198406"/>
    </source>
</evidence>
<proteinExistence type="predicted"/>
<accession>A0A1Z5JTE4</accession>
<reference evidence="1 2" key="1">
    <citation type="journal article" date="2015" name="Plant Cell">
        <title>Oil accumulation by the oleaginous diatom Fistulifera solaris as revealed by the genome and transcriptome.</title>
        <authorList>
            <person name="Tanaka T."/>
            <person name="Maeda Y."/>
            <person name="Veluchamy A."/>
            <person name="Tanaka M."/>
            <person name="Abida H."/>
            <person name="Marechal E."/>
            <person name="Bowler C."/>
            <person name="Muto M."/>
            <person name="Sunaga Y."/>
            <person name="Tanaka M."/>
            <person name="Yoshino T."/>
            <person name="Taniguchi T."/>
            <person name="Fukuda Y."/>
            <person name="Nemoto M."/>
            <person name="Matsumoto M."/>
            <person name="Wong P.S."/>
            <person name="Aburatani S."/>
            <person name="Fujibuchi W."/>
        </authorList>
    </citation>
    <scope>NUCLEOTIDE SEQUENCE [LARGE SCALE GENOMIC DNA]</scope>
    <source>
        <strain evidence="1 2">JPCC DA0580</strain>
    </source>
</reference>
<dbReference type="Proteomes" id="UP000198406">
    <property type="component" value="Unassembled WGS sequence"/>
</dbReference>
<name>A0A1Z5JTE4_FISSO</name>
<dbReference type="EMBL" id="BDSP01000114">
    <property type="protein sequence ID" value="GAX17295.1"/>
    <property type="molecule type" value="Genomic_DNA"/>
</dbReference>
<comment type="caution">
    <text evidence="1">The sequence shown here is derived from an EMBL/GenBank/DDBJ whole genome shotgun (WGS) entry which is preliminary data.</text>
</comment>
<evidence type="ECO:0000313" key="1">
    <source>
        <dbReference type="EMBL" id="GAX17295.1"/>
    </source>
</evidence>
<protein>
    <submittedName>
        <fullName evidence="1">Uncharacterized protein</fullName>
    </submittedName>
</protein>
<organism evidence="1 2">
    <name type="scientific">Fistulifera solaris</name>
    <name type="common">Oleaginous diatom</name>
    <dbReference type="NCBI Taxonomy" id="1519565"/>
    <lineage>
        <taxon>Eukaryota</taxon>
        <taxon>Sar</taxon>
        <taxon>Stramenopiles</taxon>
        <taxon>Ochrophyta</taxon>
        <taxon>Bacillariophyta</taxon>
        <taxon>Bacillariophyceae</taxon>
        <taxon>Bacillariophycidae</taxon>
        <taxon>Naviculales</taxon>
        <taxon>Naviculaceae</taxon>
        <taxon>Fistulifera</taxon>
    </lineage>
</organism>
<gene>
    <name evidence="1" type="ORF">FisN_10Lh154</name>
</gene>
<dbReference type="InParanoid" id="A0A1Z5JTE4"/>
<dbReference type="OrthoDB" id="43004at2759"/>
<sequence>MRASITTKLTAPTLVARSFSWFSARSSSASLLNMVILKDKMELMLATCPQRGEAPRVLPPLRLESVKIGCEKRLKQSVSSHFHHLVQEHEVCGFVVHWPVQKEGWCGVPCGNVLRILDSLSEHPNLFTTSRPICLWDPHFRDRDEDRWGRSARYSQTPAYNFYRASPMQYQSPYQDALEVWDSFRREHWPRRPASSKVKPSAPAAILQWNKVAKQKVTRFQVCV</sequence>